<dbReference type="OrthoDB" id="5877755at2759"/>
<keyword evidence="3" id="KW-0472">Membrane</keyword>
<name>A0A0B1TI64_OESDE</name>
<keyword evidence="6" id="KW-1185">Reference proteome</keyword>
<evidence type="ECO:0000256" key="3">
    <source>
        <dbReference type="SAM" id="Phobius"/>
    </source>
</evidence>
<dbReference type="InterPro" id="IPR002486">
    <property type="entry name" value="Col_cuticle_N"/>
</dbReference>
<dbReference type="GO" id="GO:0042302">
    <property type="term" value="F:structural constituent of cuticle"/>
    <property type="evidence" value="ECO:0007669"/>
    <property type="project" value="InterPro"/>
</dbReference>
<dbReference type="EMBL" id="KN549940">
    <property type="protein sequence ID" value="KHJ95512.1"/>
    <property type="molecule type" value="Genomic_DNA"/>
</dbReference>
<dbReference type="PANTHER" id="PTHR24637:SF377">
    <property type="entry name" value="COLLAGEN TYPE IX ALPHA 1 CHAIN"/>
    <property type="match status" value="1"/>
</dbReference>
<dbReference type="PANTHER" id="PTHR24637">
    <property type="entry name" value="COLLAGEN"/>
    <property type="match status" value="1"/>
</dbReference>
<evidence type="ECO:0000313" key="5">
    <source>
        <dbReference type="EMBL" id="KHJ95512.1"/>
    </source>
</evidence>
<organism evidence="5 6">
    <name type="scientific">Oesophagostomum dentatum</name>
    <name type="common">Nodular worm</name>
    <dbReference type="NCBI Taxonomy" id="61180"/>
    <lineage>
        <taxon>Eukaryota</taxon>
        <taxon>Metazoa</taxon>
        <taxon>Ecdysozoa</taxon>
        <taxon>Nematoda</taxon>
        <taxon>Chromadorea</taxon>
        <taxon>Rhabditida</taxon>
        <taxon>Rhabditina</taxon>
        <taxon>Rhabditomorpha</taxon>
        <taxon>Strongyloidea</taxon>
        <taxon>Strongylidae</taxon>
        <taxon>Oesophagostomum</taxon>
    </lineage>
</organism>
<dbReference type="GO" id="GO:0005581">
    <property type="term" value="C:collagen trimer"/>
    <property type="evidence" value="ECO:0007669"/>
    <property type="project" value="UniProtKB-KW"/>
</dbReference>
<proteinExistence type="predicted"/>
<feature type="compositionally biased region" description="Basic and acidic residues" evidence="2">
    <location>
        <begin position="117"/>
        <end position="132"/>
    </location>
</feature>
<keyword evidence="1" id="KW-0677">Repeat</keyword>
<gene>
    <name evidence="5" type="ORF">OESDEN_04537</name>
</gene>
<evidence type="ECO:0000313" key="6">
    <source>
        <dbReference type="Proteomes" id="UP000053660"/>
    </source>
</evidence>
<dbReference type="Pfam" id="PF01391">
    <property type="entry name" value="Collagen"/>
    <property type="match status" value="1"/>
</dbReference>
<keyword evidence="3" id="KW-0812">Transmembrane</keyword>
<protein>
    <submittedName>
        <fullName evidence="5">Nematode cuticle collagen domain protein</fullName>
    </submittedName>
</protein>
<evidence type="ECO:0000259" key="4">
    <source>
        <dbReference type="SMART" id="SM01088"/>
    </source>
</evidence>
<reference evidence="5 6" key="1">
    <citation type="submission" date="2014-03" db="EMBL/GenBank/DDBJ databases">
        <title>Draft genome of the hookworm Oesophagostomum dentatum.</title>
        <authorList>
            <person name="Mitreva M."/>
        </authorList>
    </citation>
    <scope>NUCLEOTIDE SEQUENCE [LARGE SCALE GENOMIC DNA]</scope>
    <source>
        <strain evidence="5 6">OD-Hann</strain>
    </source>
</reference>
<feature type="compositionally biased region" description="Low complexity" evidence="2">
    <location>
        <begin position="176"/>
        <end position="187"/>
    </location>
</feature>
<feature type="region of interest" description="Disordered" evidence="2">
    <location>
        <begin position="151"/>
        <end position="319"/>
    </location>
</feature>
<keyword evidence="3" id="KW-1133">Transmembrane helix</keyword>
<feature type="compositionally biased region" description="Low complexity" evidence="2">
    <location>
        <begin position="235"/>
        <end position="259"/>
    </location>
</feature>
<feature type="transmembrane region" description="Helical" evidence="3">
    <location>
        <begin position="6"/>
        <end position="27"/>
    </location>
</feature>
<dbReference type="SMART" id="SM01088">
    <property type="entry name" value="Col_cuticle_N"/>
    <property type="match status" value="1"/>
</dbReference>
<keyword evidence="5" id="KW-0176">Collagen</keyword>
<dbReference type="Proteomes" id="UP000053660">
    <property type="component" value="Unassembled WGS sequence"/>
</dbReference>
<dbReference type="Pfam" id="PF01484">
    <property type="entry name" value="Col_cuticle_N"/>
    <property type="match status" value="1"/>
</dbReference>
<evidence type="ECO:0000256" key="1">
    <source>
        <dbReference type="ARBA" id="ARBA00022737"/>
    </source>
</evidence>
<evidence type="ECO:0000256" key="2">
    <source>
        <dbReference type="SAM" id="MobiDB-lite"/>
    </source>
</evidence>
<feature type="region of interest" description="Disordered" evidence="2">
    <location>
        <begin position="95"/>
        <end position="137"/>
    </location>
</feature>
<feature type="domain" description="Nematode cuticle collagen N-terminal" evidence="4">
    <location>
        <begin position="3"/>
        <end position="55"/>
    </location>
</feature>
<dbReference type="AlphaFoldDB" id="A0A0B1TI64"/>
<sequence length="319" mass="32089">MTNVVLVGSAITVVFVTGSLIIMASLLREIADLQMEVQVGMDEYKGIAEDTWNRILTKHIYPEGSSAAPPSFATLYLHRSKRLAVQRTISIPGFPDQCNCGEKSRDCPPGPPGPRGAKGDPGIDGKDGEDGRPGAPGVAIAVTHEIPGGCIKCPPGPMGPRGEPGDAGPPGPPGPFGARGPPGNAGPIGDAGEQGDEGPAGAAGRPGPPGPAGEPGTQYTQGLPGMPGPPGARGPPGEQGPAGPDGKDGAPGPQGQPGRPGKDGAPGRNGLPGPRGEDGKPGKDAIYCPCPPRHGEPSTAGVSATAESGYNRRKHRRRH</sequence>
<accession>A0A0B1TI64</accession>
<dbReference type="InterPro" id="IPR008160">
    <property type="entry name" value="Collagen"/>
</dbReference>